<sequence>MQVNYGLGEKTKGPWMSEYVNFVHGIDRVLIVRETWFGYDCLKIIPKSWFVERDTKTVRDYVYSHYPFIQAEHKGKFETYLRDEINNHIGKLVVLHFTIPDTSAPKHGTGSGTSSDLQTLENKSQNINSMTNIDRIVLLLALTFHKMGKNIFDSFSMSDLYMIAGMFALWAGSQFFGVGEVIDAALLAWLWWTIGWDCWRFLVIIINSVKTAIQATSIQQIDDAASQLAPAAAALGIDALMGFILHKFGKGSAVEEAAKKEIKTEEDLVKHDFNQKVEITPREIVKGSFTPQGMSEAEAKEFMNKNIVGQNMVKEFAEGHPDWSVMDVRDKVMETLKSGSNLPTEHVLKADDFLYKLQPSEYSSVLPSTPYLITSEHYEQALQLAKQQGTTLDKVLGLPESSVRGDYSIWKMTANKPATVFTNTIAPTQETVLQNGIEQVIQKPGGAVQDLLLNHNSFKQELMGTISNSPK</sequence>
<reference evidence="2" key="1">
    <citation type="submission" date="2014-06" db="EMBL/GenBank/DDBJ databases">
        <authorList>
            <person name="Winans N.J."/>
            <person name="Newell P.D."/>
            <person name="Douglas A.E."/>
        </authorList>
    </citation>
    <scope>NUCLEOTIDE SEQUENCE [LARGE SCALE GENOMIC DNA]</scope>
    <source>
        <strain evidence="2">DmL_052</strain>
    </source>
</reference>
<proteinExistence type="predicted"/>
<accession>A0A251ZT67</accession>
<dbReference type="RefSeq" id="WP_086632611.1">
    <property type="nucleotide sequence ID" value="NZ_JOPB01000013.1"/>
</dbReference>
<dbReference type="EMBL" id="JOPB01000013">
    <property type="protein sequence ID" value="OUI77844.1"/>
    <property type="molecule type" value="Genomic_DNA"/>
</dbReference>
<evidence type="ECO:0000313" key="1">
    <source>
        <dbReference type="EMBL" id="OUI77844.1"/>
    </source>
</evidence>
<comment type="caution">
    <text evidence="1">The sequence shown here is derived from an EMBL/GenBank/DDBJ whole genome shotgun (WGS) entry which is preliminary data.</text>
</comment>
<evidence type="ECO:0000313" key="2">
    <source>
        <dbReference type="Proteomes" id="UP000194946"/>
    </source>
</evidence>
<protein>
    <submittedName>
        <fullName evidence="1">Uncharacterized protein</fullName>
    </submittedName>
</protein>
<dbReference type="AlphaFoldDB" id="A0A251ZT67"/>
<dbReference type="Proteomes" id="UP000194946">
    <property type="component" value="Unassembled WGS sequence"/>
</dbReference>
<keyword evidence="2" id="KW-1185">Reference proteome</keyword>
<organism evidence="1 2">
    <name type="scientific">Commensalibacter intestini</name>
    <dbReference type="NCBI Taxonomy" id="479936"/>
    <lineage>
        <taxon>Bacteria</taxon>
        <taxon>Pseudomonadati</taxon>
        <taxon>Pseudomonadota</taxon>
        <taxon>Alphaproteobacteria</taxon>
        <taxon>Acetobacterales</taxon>
        <taxon>Acetobacteraceae</taxon>
    </lineage>
</organism>
<name>A0A251ZT67_9PROT</name>
<gene>
    <name evidence="1" type="ORF">HK18_00930</name>
</gene>